<sequence length="249" mass="27632">MRHCSNFVSKKSVAVRNESAPDGGAALPSTFKVSSKGKAVVVDISLTLKLTHVCLARYSNRFKALSVELKDSNDSVDDDIDAEQIKGFNDVVVDDNKTKQLKFSPWKPRLASLAVGPFVRSLMATKQENLDKGKKKMNSSPAKGLGKVGGKGVDRLVRLKIDVCCLLENRVKCNNASIILGKYFQGWNFVCNYDHAVNGQIWLIWKNACIVDVLYVFDQCITCSVQVQHQKIFFLAVYACNDGVSHREL</sequence>
<evidence type="ECO:0000313" key="1">
    <source>
        <dbReference type="EMBL" id="KAA3487732.1"/>
    </source>
</evidence>
<proteinExistence type="predicted"/>
<evidence type="ECO:0000313" key="2">
    <source>
        <dbReference type="Proteomes" id="UP000325315"/>
    </source>
</evidence>
<protein>
    <submittedName>
        <fullName evidence="1">Reverse transcriptase</fullName>
    </submittedName>
</protein>
<keyword evidence="1" id="KW-0808">Transferase</keyword>
<keyword evidence="1" id="KW-0695">RNA-directed DNA polymerase</keyword>
<dbReference type="AlphaFoldDB" id="A0A5B6X3N9"/>
<dbReference type="Proteomes" id="UP000325315">
    <property type="component" value="Unassembled WGS sequence"/>
</dbReference>
<dbReference type="EMBL" id="SMMG02000001">
    <property type="protein sequence ID" value="KAA3487732.1"/>
    <property type="molecule type" value="Genomic_DNA"/>
</dbReference>
<organism evidence="1 2">
    <name type="scientific">Gossypium australe</name>
    <dbReference type="NCBI Taxonomy" id="47621"/>
    <lineage>
        <taxon>Eukaryota</taxon>
        <taxon>Viridiplantae</taxon>
        <taxon>Streptophyta</taxon>
        <taxon>Embryophyta</taxon>
        <taxon>Tracheophyta</taxon>
        <taxon>Spermatophyta</taxon>
        <taxon>Magnoliopsida</taxon>
        <taxon>eudicotyledons</taxon>
        <taxon>Gunneridae</taxon>
        <taxon>Pentapetalae</taxon>
        <taxon>rosids</taxon>
        <taxon>malvids</taxon>
        <taxon>Malvales</taxon>
        <taxon>Malvaceae</taxon>
        <taxon>Malvoideae</taxon>
        <taxon>Gossypium</taxon>
    </lineage>
</organism>
<keyword evidence="1" id="KW-0548">Nucleotidyltransferase</keyword>
<keyword evidence="2" id="KW-1185">Reference proteome</keyword>
<dbReference type="OrthoDB" id="10477813at2759"/>
<name>A0A5B6X3N9_9ROSI</name>
<comment type="caution">
    <text evidence="1">The sequence shown here is derived from an EMBL/GenBank/DDBJ whole genome shotgun (WGS) entry which is preliminary data.</text>
</comment>
<accession>A0A5B6X3N9</accession>
<dbReference type="GO" id="GO:0003964">
    <property type="term" value="F:RNA-directed DNA polymerase activity"/>
    <property type="evidence" value="ECO:0007669"/>
    <property type="project" value="UniProtKB-KW"/>
</dbReference>
<gene>
    <name evidence="1" type="ORF">EPI10_031543</name>
</gene>
<reference evidence="2" key="1">
    <citation type="journal article" date="2019" name="Plant Biotechnol. J.">
        <title>Genome sequencing of the Australian wild diploid species Gossypium australe highlights disease resistance and delayed gland morphogenesis.</title>
        <authorList>
            <person name="Cai Y."/>
            <person name="Cai X."/>
            <person name="Wang Q."/>
            <person name="Wang P."/>
            <person name="Zhang Y."/>
            <person name="Cai C."/>
            <person name="Xu Y."/>
            <person name="Wang K."/>
            <person name="Zhou Z."/>
            <person name="Wang C."/>
            <person name="Geng S."/>
            <person name="Li B."/>
            <person name="Dong Q."/>
            <person name="Hou Y."/>
            <person name="Wang H."/>
            <person name="Ai P."/>
            <person name="Liu Z."/>
            <person name="Yi F."/>
            <person name="Sun M."/>
            <person name="An G."/>
            <person name="Cheng J."/>
            <person name="Zhang Y."/>
            <person name="Shi Q."/>
            <person name="Xie Y."/>
            <person name="Shi X."/>
            <person name="Chang Y."/>
            <person name="Huang F."/>
            <person name="Chen Y."/>
            <person name="Hong S."/>
            <person name="Mi L."/>
            <person name="Sun Q."/>
            <person name="Zhang L."/>
            <person name="Zhou B."/>
            <person name="Peng R."/>
            <person name="Zhang X."/>
            <person name="Liu F."/>
        </authorList>
    </citation>
    <scope>NUCLEOTIDE SEQUENCE [LARGE SCALE GENOMIC DNA]</scope>
    <source>
        <strain evidence="2">cv. PA1801</strain>
    </source>
</reference>